<organism evidence="1 2">
    <name type="scientific">Loigolactobacillus bifermentans DSM 20003</name>
    <dbReference type="NCBI Taxonomy" id="1423726"/>
    <lineage>
        <taxon>Bacteria</taxon>
        <taxon>Bacillati</taxon>
        <taxon>Bacillota</taxon>
        <taxon>Bacilli</taxon>
        <taxon>Lactobacillales</taxon>
        <taxon>Lactobacillaceae</taxon>
        <taxon>Loigolactobacillus</taxon>
    </lineage>
</organism>
<dbReference type="AlphaFoldDB" id="A0A0R1GEY1"/>
<protein>
    <submittedName>
        <fullName evidence="1">Uncharacterized protein</fullName>
    </submittedName>
</protein>
<dbReference type="OrthoDB" id="2296476at2"/>
<sequence length="159" mass="17295">MEMNTTEFLNTLTDATYLTHTVTLSAAQLKQPLAPQLAAGFAALKQDLTANKISQLRLELPFEVPATIELQAGVINLPFELSKKIALLTEADTQRAVNLYLITTAENLNASGMRIDRQVSVTAFLEDYDAAVQKITAAIETKLTELTTAGQEKIEADGK</sequence>
<dbReference type="RefSeq" id="WP_057905892.1">
    <property type="nucleotide sequence ID" value="NZ_AZDA01000140.1"/>
</dbReference>
<reference evidence="1 2" key="1">
    <citation type="journal article" date="2015" name="Genome Announc.">
        <title>Expanding the biotechnology potential of lactobacilli through comparative genomics of 213 strains and associated genera.</title>
        <authorList>
            <person name="Sun Z."/>
            <person name="Harris H.M."/>
            <person name="McCann A."/>
            <person name="Guo C."/>
            <person name="Argimon S."/>
            <person name="Zhang W."/>
            <person name="Yang X."/>
            <person name="Jeffery I.B."/>
            <person name="Cooney J.C."/>
            <person name="Kagawa T.F."/>
            <person name="Liu W."/>
            <person name="Song Y."/>
            <person name="Salvetti E."/>
            <person name="Wrobel A."/>
            <person name="Rasinkangas P."/>
            <person name="Parkhill J."/>
            <person name="Rea M.C."/>
            <person name="O'Sullivan O."/>
            <person name="Ritari J."/>
            <person name="Douillard F.P."/>
            <person name="Paul Ross R."/>
            <person name="Yang R."/>
            <person name="Briner A.E."/>
            <person name="Felis G.E."/>
            <person name="de Vos W.M."/>
            <person name="Barrangou R."/>
            <person name="Klaenhammer T.R."/>
            <person name="Caufield P.W."/>
            <person name="Cui Y."/>
            <person name="Zhang H."/>
            <person name="O'Toole P.W."/>
        </authorList>
    </citation>
    <scope>NUCLEOTIDE SEQUENCE [LARGE SCALE GENOMIC DNA]</scope>
    <source>
        <strain evidence="1 2">DSM 20003</strain>
    </source>
</reference>
<dbReference type="PATRIC" id="fig|1423726.3.peg.2139"/>
<dbReference type="EMBL" id="AZDA01000140">
    <property type="protein sequence ID" value="KRK32632.1"/>
    <property type="molecule type" value="Genomic_DNA"/>
</dbReference>
<proteinExistence type="predicted"/>
<dbReference type="STRING" id="1423726.FC07_GL002063"/>
<accession>A0A0R1GEY1</accession>
<gene>
    <name evidence="1" type="ORF">FC07_GL002063</name>
</gene>
<name>A0A0R1GEY1_9LACO</name>
<evidence type="ECO:0000313" key="1">
    <source>
        <dbReference type="EMBL" id="KRK32632.1"/>
    </source>
</evidence>
<comment type="caution">
    <text evidence="1">The sequence shown here is derived from an EMBL/GenBank/DDBJ whole genome shotgun (WGS) entry which is preliminary data.</text>
</comment>
<dbReference type="Proteomes" id="UP000051461">
    <property type="component" value="Unassembled WGS sequence"/>
</dbReference>
<keyword evidence="2" id="KW-1185">Reference proteome</keyword>
<evidence type="ECO:0000313" key="2">
    <source>
        <dbReference type="Proteomes" id="UP000051461"/>
    </source>
</evidence>